<evidence type="ECO:0000259" key="8">
    <source>
        <dbReference type="Pfam" id="PF13515"/>
    </source>
</evidence>
<dbReference type="GO" id="GO:0005886">
    <property type="term" value="C:plasma membrane"/>
    <property type="evidence" value="ECO:0007669"/>
    <property type="project" value="UniProtKB-SubCell"/>
</dbReference>
<name>A0A4Q1JX96_9GAMM</name>
<keyword evidence="10" id="KW-1185">Reference proteome</keyword>
<feature type="transmembrane region" description="Helical" evidence="7">
    <location>
        <begin position="140"/>
        <end position="161"/>
    </location>
</feature>
<evidence type="ECO:0000256" key="6">
    <source>
        <dbReference type="ARBA" id="ARBA00043993"/>
    </source>
</evidence>
<dbReference type="PANTHER" id="PTHR30509">
    <property type="entry name" value="P-HYDROXYBENZOIC ACID EFFLUX PUMP SUBUNIT-RELATED"/>
    <property type="match status" value="1"/>
</dbReference>
<reference evidence="9 10" key="1">
    <citation type="submission" date="2019-01" db="EMBL/GenBank/DDBJ databases">
        <title>Pseudoxanthomonas composti sp. nov., isolated from compost.</title>
        <authorList>
            <person name="Yang G."/>
        </authorList>
    </citation>
    <scope>NUCLEOTIDE SEQUENCE [LARGE SCALE GENOMIC DNA]</scope>
    <source>
        <strain evidence="9 10">GSS15</strain>
    </source>
</reference>
<evidence type="ECO:0000313" key="9">
    <source>
        <dbReference type="EMBL" id="RXR07291.1"/>
    </source>
</evidence>
<feature type="transmembrane region" description="Helical" evidence="7">
    <location>
        <begin position="447"/>
        <end position="463"/>
    </location>
</feature>
<keyword evidence="3 7" id="KW-0812">Transmembrane</keyword>
<evidence type="ECO:0000256" key="2">
    <source>
        <dbReference type="ARBA" id="ARBA00022475"/>
    </source>
</evidence>
<sequence>MSPLLRSLIHLKPRDIPVRVALRNSFAVFAALAGGVWADAPVIGLGLAIGALQTMFADQPGAYALRMRRMLLAAAIAGLSAMIGVLVGPHSVLVVLAVFVFGFAGGLVVALGPLAARNGLASMLLVLVSANLGLPQDQALGVGLLIFGGGLLQMLMALAAWPLQRYRPERFAVATILQQLAITARTRPDPSQPSPTLQAAQDTLVLLHGQHHTRGQALQSFRIMAEVCERVRVDVLALADIHARLEDAQARTLIETLLKQAALVLDHLASAMREASAPVAAQVDVTALQALADQLDGVKSEVSGTREQRLLRLGAGRAAGLAGQLRALVRNGYWASSQGQIQAQQAEARLPPALRPSSPWLTLQANLTLSSVAFRHALRCGTALVAALLLERGLALPHGAWIPMTTAIVLKPDFGGTLSFGAGRVLGTLAGLLVGTALIHYAMDGTVVRLLLLWLFCFGFRLTAQMNYGLGVALLTGMLVMLLSFEGQDPGQALSARVTATLIGSALAMTVYALWPTWEGRRGRAAFAKLLEADQRHLSALLDGRVDVLDETRSAARAARTNVQASIDRMRAEPRRGGNRDEAQLAQSLLANATRLMRAPLTLEAQLREGAQLAASPELSAFAQAVDDTLSAQVRYLRQGGKASAIPAARPFERKLAEALAHEHALSFALLDACDRIADSLDTLTHLLRRDAGDAKRAPVRAGESPAS</sequence>
<accession>A0A4Q1JX96</accession>
<keyword evidence="5 7" id="KW-0472">Membrane</keyword>
<evidence type="ECO:0000256" key="5">
    <source>
        <dbReference type="ARBA" id="ARBA00023136"/>
    </source>
</evidence>
<dbReference type="Pfam" id="PF13515">
    <property type="entry name" value="FUSC_2"/>
    <property type="match status" value="1"/>
</dbReference>
<protein>
    <recommendedName>
        <fullName evidence="8">Integral membrane bound transporter domain-containing protein</fullName>
    </recommendedName>
</protein>
<evidence type="ECO:0000256" key="4">
    <source>
        <dbReference type="ARBA" id="ARBA00022989"/>
    </source>
</evidence>
<comment type="caution">
    <text evidence="9">The sequence shown here is derived from an EMBL/GenBank/DDBJ whole genome shotgun (WGS) entry which is preliminary data.</text>
</comment>
<dbReference type="RefSeq" id="WP_129470106.1">
    <property type="nucleotide sequence ID" value="NZ_SAWZ01000002.1"/>
</dbReference>
<dbReference type="EMBL" id="SAWZ01000002">
    <property type="protein sequence ID" value="RXR07291.1"/>
    <property type="molecule type" value="Genomic_DNA"/>
</dbReference>
<dbReference type="InterPro" id="IPR049453">
    <property type="entry name" value="Memb_transporter_dom"/>
</dbReference>
<feature type="domain" description="Integral membrane bound transporter" evidence="8">
    <location>
        <begin position="388"/>
        <end position="511"/>
    </location>
</feature>
<keyword evidence="2" id="KW-1003">Cell membrane</keyword>
<dbReference type="PANTHER" id="PTHR30509:SF8">
    <property type="entry name" value="INNER MEMBRANE PROTEIN YCCS"/>
    <property type="match status" value="1"/>
</dbReference>
<comment type="subcellular location">
    <subcellularLocation>
        <location evidence="1">Cell membrane</location>
        <topology evidence="1">Multi-pass membrane protein</topology>
    </subcellularLocation>
</comment>
<evidence type="ECO:0000256" key="1">
    <source>
        <dbReference type="ARBA" id="ARBA00004651"/>
    </source>
</evidence>
<evidence type="ECO:0000313" key="10">
    <source>
        <dbReference type="Proteomes" id="UP000289784"/>
    </source>
</evidence>
<feature type="transmembrane region" description="Helical" evidence="7">
    <location>
        <begin position="70"/>
        <end position="87"/>
    </location>
</feature>
<gene>
    <name evidence="9" type="ORF">EPA99_05075</name>
</gene>
<dbReference type="AlphaFoldDB" id="A0A4Q1JX96"/>
<comment type="similarity">
    <text evidence="6">Belongs to the YccS/YhfK family.</text>
</comment>
<dbReference type="Proteomes" id="UP000289784">
    <property type="component" value="Unassembled WGS sequence"/>
</dbReference>
<evidence type="ECO:0000256" key="7">
    <source>
        <dbReference type="SAM" id="Phobius"/>
    </source>
</evidence>
<dbReference type="OrthoDB" id="128040at2"/>
<evidence type="ECO:0000256" key="3">
    <source>
        <dbReference type="ARBA" id="ARBA00022692"/>
    </source>
</evidence>
<proteinExistence type="inferred from homology"/>
<organism evidence="9 10">
    <name type="scientific">Pseudoxanthomonas composti</name>
    <dbReference type="NCBI Taxonomy" id="2137479"/>
    <lineage>
        <taxon>Bacteria</taxon>
        <taxon>Pseudomonadati</taxon>
        <taxon>Pseudomonadota</taxon>
        <taxon>Gammaproteobacteria</taxon>
        <taxon>Lysobacterales</taxon>
        <taxon>Lysobacteraceae</taxon>
        <taxon>Pseudoxanthomonas</taxon>
    </lineage>
</organism>
<keyword evidence="4 7" id="KW-1133">Transmembrane helix</keyword>
<feature type="transmembrane region" description="Helical" evidence="7">
    <location>
        <begin position="93"/>
        <end position="111"/>
    </location>
</feature>
<feature type="transmembrane region" description="Helical" evidence="7">
    <location>
        <begin position="26"/>
        <end position="49"/>
    </location>
</feature>
<feature type="transmembrane region" description="Helical" evidence="7">
    <location>
        <begin position="421"/>
        <end position="441"/>
    </location>
</feature>
<feature type="transmembrane region" description="Helical" evidence="7">
    <location>
        <begin position="497"/>
        <end position="515"/>
    </location>
</feature>